<dbReference type="EMBL" id="FN554973">
    <property type="protein sequence ID" value="CBH15781.1"/>
    <property type="molecule type" value="Genomic_DNA"/>
</dbReference>
<proteinExistence type="predicted"/>
<accession>D0A3D7</accession>
<dbReference type="GeneID" id="23865990"/>
<evidence type="ECO:0000313" key="3">
    <source>
        <dbReference type="Proteomes" id="UP000002316"/>
    </source>
</evidence>
<feature type="compositionally biased region" description="Basic and acidic residues" evidence="1">
    <location>
        <begin position="54"/>
        <end position="63"/>
    </location>
</feature>
<sequence>MGKMCFTRASVTLTGFAGSVMVMKLIIAVRLCSSGEVGGTAHKKENVQGKRGRERAGEREKSHAYPHNAKHLSFFLLPPFSFSVHERGLSCVPFIRLGRWKGIHTPADI</sequence>
<name>D0A3D7_TRYB9</name>
<dbReference type="KEGG" id="tbg:TbgDal_X8710"/>
<dbReference type="AlphaFoldDB" id="D0A3D7"/>
<gene>
    <name evidence="2" type="ORF">TbgDal_X8710</name>
</gene>
<dbReference type="RefSeq" id="XP_011778045.1">
    <property type="nucleotide sequence ID" value="XM_011779743.1"/>
</dbReference>
<feature type="region of interest" description="Disordered" evidence="1">
    <location>
        <begin position="38"/>
        <end position="63"/>
    </location>
</feature>
<organism evidence="2 3">
    <name type="scientific">Trypanosoma brucei gambiense (strain MHOM/CI/86/DAL972)</name>
    <dbReference type="NCBI Taxonomy" id="679716"/>
    <lineage>
        <taxon>Eukaryota</taxon>
        <taxon>Discoba</taxon>
        <taxon>Euglenozoa</taxon>
        <taxon>Kinetoplastea</taxon>
        <taxon>Metakinetoplastina</taxon>
        <taxon>Trypanosomatida</taxon>
        <taxon>Trypanosomatidae</taxon>
        <taxon>Trypanosoma</taxon>
    </lineage>
</organism>
<reference evidence="3" key="1">
    <citation type="journal article" date="2010" name="PLoS Negl. Trop. Dis.">
        <title>The genome sequence of Trypanosoma brucei gambiense, causative agent of chronic human african trypanosomiasis.</title>
        <authorList>
            <person name="Jackson A.P."/>
            <person name="Sanders M."/>
            <person name="Berry A."/>
            <person name="McQuillan J."/>
            <person name="Aslett M.A."/>
            <person name="Quail M.A."/>
            <person name="Chukualim B."/>
            <person name="Capewell P."/>
            <person name="MacLeod A."/>
            <person name="Melville S.E."/>
            <person name="Gibson W."/>
            <person name="Barry J.D."/>
            <person name="Berriman M."/>
            <person name="Hertz-Fowler C."/>
        </authorList>
    </citation>
    <scope>NUCLEOTIDE SEQUENCE [LARGE SCALE GENOMIC DNA]</scope>
    <source>
        <strain evidence="3">MHOM/CI/86/DAL972</strain>
    </source>
</reference>
<evidence type="ECO:0000256" key="1">
    <source>
        <dbReference type="SAM" id="MobiDB-lite"/>
    </source>
</evidence>
<evidence type="ECO:0000313" key="2">
    <source>
        <dbReference type="EMBL" id="CBH15781.1"/>
    </source>
</evidence>
<dbReference type="Proteomes" id="UP000002316">
    <property type="component" value="Chromosome 10"/>
</dbReference>
<protein>
    <submittedName>
        <fullName evidence="2">Uncharacterized protein</fullName>
    </submittedName>
</protein>